<gene>
    <name evidence="3" type="ORF">EG328_009223</name>
</gene>
<organism evidence="3 4">
    <name type="scientific">Venturia inaequalis</name>
    <name type="common">Apple scab fungus</name>
    <dbReference type="NCBI Taxonomy" id="5025"/>
    <lineage>
        <taxon>Eukaryota</taxon>
        <taxon>Fungi</taxon>
        <taxon>Dikarya</taxon>
        <taxon>Ascomycota</taxon>
        <taxon>Pezizomycotina</taxon>
        <taxon>Dothideomycetes</taxon>
        <taxon>Pleosporomycetidae</taxon>
        <taxon>Venturiales</taxon>
        <taxon>Venturiaceae</taxon>
        <taxon>Venturia</taxon>
    </lineage>
</organism>
<feature type="signal peptide" evidence="2">
    <location>
        <begin position="1"/>
        <end position="22"/>
    </location>
</feature>
<evidence type="ECO:0000313" key="4">
    <source>
        <dbReference type="Proteomes" id="UP000447873"/>
    </source>
</evidence>
<evidence type="ECO:0000313" key="3">
    <source>
        <dbReference type="EMBL" id="KAE9966012.1"/>
    </source>
</evidence>
<protein>
    <submittedName>
        <fullName evidence="3">Uncharacterized protein</fullName>
    </submittedName>
</protein>
<evidence type="ECO:0000256" key="1">
    <source>
        <dbReference type="SAM" id="MobiDB-lite"/>
    </source>
</evidence>
<feature type="region of interest" description="Disordered" evidence="1">
    <location>
        <begin position="73"/>
        <end position="118"/>
    </location>
</feature>
<feature type="region of interest" description="Disordered" evidence="1">
    <location>
        <begin position="208"/>
        <end position="247"/>
    </location>
</feature>
<proteinExistence type="predicted"/>
<dbReference type="AlphaFoldDB" id="A0A8H3YPZ7"/>
<feature type="compositionally biased region" description="Low complexity" evidence="1">
    <location>
        <begin position="230"/>
        <end position="247"/>
    </location>
</feature>
<dbReference type="EMBL" id="WNWS01000546">
    <property type="protein sequence ID" value="KAE9966012.1"/>
    <property type="molecule type" value="Genomic_DNA"/>
</dbReference>
<reference evidence="3 4" key="1">
    <citation type="submission" date="2018-12" db="EMBL/GenBank/DDBJ databases">
        <title>Venturia inaequalis Genome Resource.</title>
        <authorList>
            <person name="Lichtner F.J."/>
        </authorList>
    </citation>
    <scope>NUCLEOTIDE SEQUENCE [LARGE SCALE GENOMIC DNA]</scope>
    <source>
        <strain evidence="3 4">120213</strain>
    </source>
</reference>
<feature type="compositionally biased region" description="Pro residues" evidence="1">
    <location>
        <begin position="96"/>
        <end position="108"/>
    </location>
</feature>
<comment type="caution">
    <text evidence="3">The sequence shown here is derived from an EMBL/GenBank/DDBJ whole genome shotgun (WGS) entry which is preliminary data.</text>
</comment>
<sequence>MGALMLFALLAGTVELLGKAHALQPGECYTIYSCRPKNGVCSVPPATTIFPGFEEPVTTRPAITASCSRGTVASIAQPSRQPIRDCYNPNSDQSGPPRPTNEPTPPQFGRPQKPLREQRSCCDKYSTSYDPRACKEHPLYQPQCDHHHPAYSHEKCYTHDPKCPDYDARCDYNRPNYYPRECPHNLAYDENCDSFKKPVRKEECLDHPNAWIPPPEPTNALSPGSFQYQSPTASPTTPGSYSTTPTPTVSTVTISTTITSILTISTTIVSTHTTSSPCALEPPDAPSMPHRDPCEPRYIKDWMCGANQQPLQPAPQDSNCDTGYKNPIPEATDTCSDTDWNMACAHQFSDSFNVDGTQYIKKCDEAAFLTITEVSKKGEHKGPRECLEEKCNGRVDCLGVGWVQGVDVCHVYIRHPSGRPAITQPHKGHHLLYKKDLEALVA</sequence>
<dbReference type="Proteomes" id="UP000447873">
    <property type="component" value="Unassembled WGS sequence"/>
</dbReference>
<accession>A0A8H3YPZ7</accession>
<keyword evidence="2" id="KW-0732">Signal</keyword>
<evidence type="ECO:0000256" key="2">
    <source>
        <dbReference type="SAM" id="SignalP"/>
    </source>
</evidence>
<feature type="chain" id="PRO_5034865993" evidence="2">
    <location>
        <begin position="23"/>
        <end position="442"/>
    </location>
</feature>
<feature type="compositionally biased region" description="Polar residues" evidence="1">
    <location>
        <begin position="219"/>
        <end position="229"/>
    </location>
</feature>
<name>A0A8H3YPZ7_VENIN</name>